<feature type="region of interest" description="Disordered" evidence="7">
    <location>
        <begin position="145"/>
        <end position="209"/>
    </location>
</feature>
<feature type="compositionally biased region" description="Polar residues" evidence="7">
    <location>
        <begin position="1497"/>
        <end position="1507"/>
    </location>
</feature>
<evidence type="ECO:0000259" key="8">
    <source>
        <dbReference type="Pfam" id="PF18052"/>
    </source>
</evidence>
<feature type="region of interest" description="Disordered" evidence="7">
    <location>
        <begin position="519"/>
        <end position="544"/>
    </location>
</feature>
<feature type="domain" description="Disease resistance N-terminal" evidence="8">
    <location>
        <begin position="9"/>
        <end position="87"/>
    </location>
</feature>
<dbReference type="SUPFAM" id="SSF52058">
    <property type="entry name" value="L domain-like"/>
    <property type="match status" value="1"/>
</dbReference>
<comment type="similarity">
    <text evidence="1">Belongs to the disease resistance NB-LRR family.</text>
</comment>
<dbReference type="InterPro" id="IPR032675">
    <property type="entry name" value="LRR_dom_sf"/>
</dbReference>
<reference evidence="11" key="1">
    <citation type="submission" date="2020-07" db="EMBL/GenBank/DDBJ databases">
        <title>Genome sequence and genetic diversity analysis of an under-domesticated orphan crop, white fonio (Digitaria exilis).</title>
        <authorList>
            <person name="Bennetzen J.L."/>
            <person name="Chen S."/>
            <person name="Ma X."/>
            <person name="Wang X."/>
            <person name="Yssel A.E.J."/>
            <person name="Chaluvadi S.R."/>
            <person name="Johnson M."/>
            <person name="Gangashetty P."/>
            <person name="Hamidou F."/>
            <person name="Sanogo M.D."/>
            <person name="Zwaenepoel A."/>
            <person name="Wallace J."/>
            <person name="Van De Peer Y."/>
            <person name="Van Deynze A."/>
        </authorList>
    </citation>
    <scope>NUCLEOTIDE SEQUENCE</scope>
    <source>
        <tissue evidence="11">Leaves</tissue>
    </source>
</reference>
<dbReference type="Pfam" id="PF18052">
    <property type="entry name" value="Rx_N"/>
    <property type="match status" value="1"/>
</dbReference>
<dbReference type="Gene3D" id="1.10.10.10">
    <property type="entry name" value="Winged helix-like DNA-binding domain superfamily/Winged helix DNA-binding domain"/>
    <property type="match status" value="1"/>
</dbReference>
<feature type="compositionally biased region" description="Acidic residues" evidence="7">
    <location>
        <begin position="189"/>
        <end position="201"/>
    </location>
</feature>
<evidence type="ECO:0000313" key="11">
    <source>
        <dbReference type="EMBL" id="KAF8650259.1"/>
    </source>
</evidence>
<evidence type="ECO:0000256" key="4">
    <source>
        <dbReference type="ARBA" id="ARBA00022741"/>
    </source>
</evidence>
<evidence type="ECO:0000259" key="9">
    <source>
        <dbReference type="Pfam" id="PF23559"/>
    </source>
</evidence>
<dbReference type="GO" id="GO:0000166">
    <property type="term" value="F:nucleotide binding"/>
    <property type="evidence" value="ECO:0007669"/>
    <property type="project" value="UniProtKB-KW"/>
</dbReference>
<dbReference type="InterPro" id="IPR041118">
    <property type="entry name" value="Rx_N"/>
</dbReference>
<dbReference type="Pfam" id="PF23598">
    <property type="entry name" value="LRR_14"/>
    <property type="match status" value="2"/>
</dbReference>
<evidence type="ECO:0000256" key="6">
    <source>
        <dbReference type="ARBA" id="ARBA00023054"/>
    </source>
</evidence>
<evidence type="ECO:0008006" key="13">
    <source>
        <dbReference type="Google" id="ProtNLM"/>
    </source>
</evidence>
<evidence type="ECO:0000256" key="5">
    <source>
        <dbReference type="ARBA" id="ARBA00022821"/>
    </source>
</evidence>
<name>A0A835DVV1_9POAL</name>
<dbReference type="EMBL" id="JACEFO010002736">
    <property type="protein sequence ID" value="KAF8650259.1"/>
    <property type="molecule type" value="Genomic_DNA"/>
</dbReference>
<keyword evidence="4" id="KW-0547">Nucleotide-binding</keyword>
<evidence type="ECO:0000256" key="2">
    <source>
        <dbReference type="ARBA" id="ARBA00022614"/>
    </source>
</evidence>
<proteinExistence type="inferred from homology"/>
<dbReference type="InterPro" id="IPR036388">
    <property type="entry name" value="WH-like_DNA-bd_sf"/>
</dbReference>
<feature type="domain" description="Disease resistance R13L4/SHOC-2-like LRR" evidence="10">
    <location>
        <begin position="924"/>
        <end position="1011"/>
    </location>
</feature>
<dbReference type="InterPro" id="IPR027417">
    <property type="entry name" value="P-loop_NTPase"/>
</dbReference>
<sequence length="1551" mass="175346">MAELAVGAVTSLLGLIRNEALLLGNLGSDVQFIKEEMESMNSFLKHLSKTAPRGPSGEPDEQVQTWMKQVRELAHDCSNCIDLYLQRGNPAAHRYYLSGSLLQRIACWAPWMVDKLLAQHYAANQLRELRRRAHDVGQRRLRYGVEVPKQPTGTAAEEATTAVASSSTLSNKTAAEAPVTAAPPAAVQEDNEVEGDEDQSDGEGGPYDGYEAAKTAAVRRRALEPHSLDDYCVEKILEWLEGDAAMRESKIPSIAIVASDPEVVGANARDALAFVASTHFKRSVWINLLKMHTQYLMEKRYTIARFLTTLLRLPRVVLTRNPPRPIDILCYILCECQEQNKQKKYHGEVQEHNVKNQAYKDRSTILGEISAKFQDEKMQKKVEEIVSKIKEVEASLAQESETDKSEDTTDGAMETTYDTHWTNKSLGILLQALNFLLIKPGETSRKSFGEGTDKILWDHDKIIKETAKKLKQHIEAVEPDLAKKDATDPEQKEKEEAKPVFPVSLDLFRYEHILHKMFPANEPQQAQEATTTCSPYGSRAAGADSSATATTSLGNAELKEIIHNIVHGILQDILKEQQQQFLQLPEATGKPAAKQEQATQHKPIHNEEDEYASAMKEAKQKIPQIKSEIKEQVTIQMVIDKIKTENFFQSEKTLIIIEDDGNYVSDWEEIRNALNQLLSKGSAMIVTTRNIQRAKEICNPPRDPIRNSIVSLYHDILLQFTSQSVNKDASQIFRDILDKCYPNEFCMKIFTHAIYANPNRSNEDLCKLLGSLDSQKSLGSINAKKMIKFSYNDLRKEYKACLLYLAIYPPGYPISRSTLVGRWVVEGLIAKEEWPNAVHHAERCFEALVNRWLVYPSDIGGVGKAKSCVVGDLVHEFITKIAKKQHIVEPRLSHHLARHFSIFNDVRLRGSDGIDTFLKKLRGSSEFLMLKVLDLEGCHCFQRNQYYLNEICRNILLLKYLSLKGTDITQIPSEINNLYELEVLDIRQTMVPSYATRSLLLLKLKRLLAGHTDLSSRNGDTDNSKRDNMPLFSFFQSKRTPLLSSVQAPLKIRKMANLEVLSNVKVSWTGKELKDIGKLWKLRKLGVVIDDKENLLNNLLVAISDLYESLRSLSIYTVPSTIREGTSPNGHLLKNIRPYLRYRPKLLESLSIHGSTHNGDLLSILAEGLSKLVKVTLSSTSLNQDDMKVLSELPHLRYFRLRYKGYTADKLTFKQDGFKNIKSFLVEGSNMMIIEFQNGAAPELEKIVLSSTNIKSLCRVGGLPKLKELELKKNRFLLSITEEGGTDEKYTRSKLTFKKDEFQKLKYFLVEGPNMETDITFEDKAALELEKVVLSFANIMSFSGANNLLKFKHLELKCNKSLLLSSLENAKKISKVILHSTWLDRGNLQILAKKPRIRCLVLSQNSYDESQLIFNNNDFPELNILIIECSTITNISFTKGAAPKLEKIVWSFSKMNSLSGITNLSKLKELEFTGDFVPDQVRDSIKTHPMQPFLTLKQPQHQDQGNGRVQEDDNDGKVSAACSWLLKNKYWPAAGQDEDLLAHILHPSIHP</sequence>
<dbReference type="Gene3D" id="3.80.10.10">
    <property type="entry name" value="Ribonuclease Inhibitor"/>
    <property type="match status" value="2"/>
</dbReference>
<feature type="compositionally biased region" description="Polar residues" evidence="7">
    <location>
        <begin position="522"/>
        <end position="535"/>
    </location>
</feature>
<evidence type="ECO:0000259" key="10">
    <source>
        <dbReference type="Pfam" id="PF23598"/>
    </source>
</evidence>
<dbReference type="Proteomes" id="UP000636709">
    <property type="component" value="Unassembled WGS sequence"/>
</dbReference>
<keyword evidence="2" id="KW-0433">Leucine-rich repeat</keyword>
<accession>A0A835DVV1</accession>
<dbReference type="InterPro" id="IPR058922">
    <property type="entry name" value="WHD_DRP"/>
</dbReference>
<dbReference type="OrthoDB" id="614590at2759"/>
<feature type="domain" description="Disease resistance R13L4/SHOC-2-like LRR" evidence="10">
    <location>
        <begin position="1045"/>
        <end position="1250"/>
    </location>
</feature>
<dbReference type="PANTHER" id="PTHR23155">
    <property type="entry name" value="DISEASE RESISTANCE PROTEIN RP"/>
    <property type="match status" value="1"/>
</dbReference>
<feature type="compositionally biased region" description="Low complexity" evidence="7">
    <location>
        <begin position="152"/>
        <end position="187"/>
    </location>
</feature>
<dbReference type="GO" id="GO:0042742">
    <property type="term" value="P:defense response to bacterium"/>
    <property type="evidence" value="ECO:0007669"/>
    <property type="project" value="UniProtKB-ARBA"/>
</dbReference>
<gene>
    <name evidence="11" type="ORF">HU200_064017</name>
</gene>
<keyword evidence="3" id="KW-0677">Repeat</keyword>
<keyword evidence="12" id="KW-1185">Reference proteome</keyword>
<dbReference type="GO" id="GO:0002758">
    <property type="term" value="P:innate immune response-activating signaling pathway"/>
    <property type="evidence" value="ECO:0007669"/>
    <property type="project" value="UniProtKB-ARBA"/>
</dbReference>
<comment type="caution">
    <text evidence="11">The sequence shown here is derived from an EMBL/GenBank/DDBJ whole genome shotgun (WGS) entry which is preliminary data.</text>
</comment>
<dbReference type="InterPro" id="IPR038005">
    <property type="entry name" value="RX-like_CC"/>
</dbReference>
<dbReference type="Pfam" id="PF23559">
    <property type="entry name" value="WHD_DRP"/>
    <property type="match status" value="1"/>
</dbReference>
<dbReference type="Gramene" id="Dexi7B01G0001650.1">
    <property type="protein sequence ID" value="Dexi7B01G0001650.1:cds"/>
    <property type="gene ID" value="Dexi7B01G0001650"/>
</dbReference>
<dbReference type="PANTHER" id="PTHR23155:SF1062">
    <property type="entry name" value="OS11G0579400 PROTEIN"/>
    <property type="match status" value="1"/>
</dbReference>
<dbReference type="InterPro" id="IPR044974">
    <property type="entry name" value="Disease_R_plants"/>
</dbReference>
<evidence type="ECO:0000313" key="12">
    <source>
        <dbReference type="Proteomes" id="UP000636709"/>
    </source>
</evidence>
<dbReference type="FunFam" id="1.10.10.10:FF:000322">
    <property type="entry name" value="Probable disease resistance protein At1g63360"/>
    <property type="match status" value="1"/>
</dbReference>
<protein>
    <recommendedName>
        <fullName evidence="13">Rx N-terminal domain-containing protein</fullName>
    </recommendedName>
</protein>
<dbReference type="CDD" id="cd14798">
    <property type="entry name" value="RX-CC_like"/>
    <property type="match status" value="1"/>
</dbReference>
<feature type="region of interest" description="Disordered" evidence="7">
    <location>
        <begin position="1493"/>
        <end position="1515"/>
    </location>
</feature>
<evidence type="ECO:0000256" key="3">
    <source>
        <dbReference type="ARBA" id="ARBA00022737"/>
    </source>
</evidence>
<dbReference type="Gene3D" id="1.20.5.4130">
    <property type="match status" value="1"/>
</dbReference>
<dbReference type="SUPFAM" id="SSF52047">
    <property type="entry name" value="RNI-like"/>
    <property type="match status" value="1"/>
</dbReference>
<organism evidence="11 12">
    <name type="scientific">Digitaria exilis</name>
    <dbReference type="NCBI Taxonomy" id="1010633"/>
    <lineage>
        <taxon>Eukaryota</taxon>
        <taxon>Viridiplantae</taxon>
        <taxon>Streptophyta</taxon>
        <taxon>Embryophyta</taxon>
        <taxon>Tracheophyta</taxon>
        <taxon>Spermatophyta</taxon>
        <taxon>Magnoliopsida</taxon>
        <taxon>Liliopsida</taxon>
        <taxon>Poales</taxon>
        <taxon>Poaceae</taxon>
        <taxon>PACMAD clade</taxon>
        <taxon>Panicoideae</taxon>
        <taxon>Panicodae</taxon>
        <taxon>Paniceae</taxon>
        <taxon>Anthephorinae</taxon>
        <taxon>Digitaria</taxon>
    </lineage>
</organism>
<dbReference type="GO" id="GO:0009626">
    <property type="term" value="P:plant-type hypersensitive response"/>
    <property type="evidence" value="ECO:0007669"/>
    <property type="project" value="UniProtKB-ARBA"/>
</dbReference>
<feature type="domain" description="Disease resistance protein winged helix" evidence="9">
    <location>
        <begin position="807"/>
        <end position="878"/>
    </location>
</feature>
<dbReference type="SUPFAM" id="SSF52540">
    <property type="entry name" value="P-loop containing nucleoside triphosphate hydrolases"/>
    <property type="match status" value="1"/>
</dbReference>
<evidence type="ECO:0000256" key="7">
    <source>
        <dbReference type="SAM" id="MobiDB-lite"/>
    </source>
</evidence>
<keyword evidence="5" id="KW-0611">Plant defense</keyword>
<evidence type="ECO:0000256" key="1">
    <source>
        <dbReference type="ARBA" id="ARBA00008894"/>
    </source>
</evidence>
<keyword evidence="6" id="KW-0175">Coiled coil</keyword>
<dbReference type="InterPro" id="IPR055414">
    <property type="entry name" value="LRR_R13L4/SHOC2-like"/>
</dbReference>